<dbReference type="InterPro" id="IPR012318">
    <property type="entry name" value="HTH_CRP"/>
</dbReference>
<dbReference type="InterPro" id="IPR014710">
    <property type="entry name" value="RmlC-like_jellyroll"/>
</dbReference>
<keyword evidence="1" id="KW-0805">Transcription regulation</keyword>
<feature type="domain" description="Cyclic nucleotide-binding" evidence="5">
    <location>
        <begin position="8"/>
        <end position="93"/>
    </location>
</feature>
<dbReference type="Pfam" id="PF13545">
    <property type="entry name" value="HTH_Crp_2"/>
    <property type="match status" value="1"/>
</dbReference>
<dbReference type="PANTHER" id="PTHR24567">
    <property type="entry name" value="CRP FAMILY TRANSCRIPTIONAL REGULATORY PROTEIN"/>
    <property type="match status" value="1"/>
</dbReference>
<evidence type="ECO:0000313" key="7">
    <source>
        <dbReference type="EMBL" id="MFC5500546.1"/>
    </source>
</evidence>
<keyword evidence="3" id="KW-0804">Transcription</keyword>
<feature type="domain" description="HTH crp-type" evidence="6">
    <location>
        <begin position="142"/>
        <end position="208"/>
    </location>
</feature>
<dbReference type="SMART" id="SM00100">
    <property type="entry name" value="cNMP"/>
    <property type="match status" value="1"/>
</dbReference>
<accession>A0ABW0NKP1</accession>
<dbReference type="SUPFAM" id="SSF51206">
    <property type="entry name" value="cAMP-binding domain-like"/>
    <property type="match status" value="1"/>
</dbReference>
<sequence>MPATRNLVLDSLPRKVASELLEQLTPVELAFGEVLYEPGQPIRAVYFPLEGLVSLLTVVGDRLAVEVGMVGREGIVGIALALGVPHSPMRALVQRGGAGLRMDRARFDAAMARHPPLRKALLAYANSLMAQIARTAACNRFHVVEERLARWLVMARDRAEADDFSITQEFLSSILGVRRVGVSAAASAFQHRKLIEYSRGRIRILDHAGLEAACCTCYRDEPASLPPWRPAGAPAPTSYEPNTSRAGRVSGST</sequence>
<dbReference type="InterPro" id="IPR036390">
    <property type="entry name" value="WH_DNA-bd_sf"/>
</dbReference>
<dbReference type="InterPro" id="IPR050397">
    <property type="entry name" value="Env_Response_Regulators"/>
</dbReference>
<evidence type="ECO:0000313" key="8">
    <source>
        <dbReference type="Proteomes" id="UP001596037"/>
    </source>
</evidence>
<dbReference type="RefSeq" id="WP_376852792.1">
    <property type="nucleotide sequence ID" value="NZ_JBHSMF010000015.1"/>
</dbReference>
<dbReference type="Gene3D" id="2.60.120.10">
    <property type="entry name" value="Jelly Rolls"/>
    <property type="match status" value="1"/>
</dbReference>
<evidence type="ECO:0000259" key="5">
    <source>
        <dbReference type="PROSITE" id="PS50042"/>
    </source>
</evidence>
<evidence type="ECO:0000256" key="3">
    <source>
        <dbReference type="ARBA" id="ARBA00023163"/>
    </source>
</evidence>
<dbReference type="InterPro" id="IPR036388">
    <property type="entry name" value="WH-like_DNA-bd_sf"/>
</dbReference>
<evidence type="ECO:0000256" key="4">
    <source>
        <dbReference type="SAM" id="MobiDB-lite"/>
    </source>
</evidence>
<evidence type="ECO:0000259" key="6">
    <source>
        <dbReference type="PROSITE" id="PS51063"/>
    </source>
</evidence>
<dbReference type="InterPro" id="IPR000595">
    <property type="entry name" value="cNMP-bd_dom"/>
</dbReference>
<dbReference type="PROSITE" id="PS50042">
    <property type="entry name" value="CNMP_BINDING_3"/>
    <property type="match status" value="1"/>
</dbReference>
<protein>
    <submittedName>
        <fullName evidence="7">Crp/Fnr family transcriptional regulator</fullName>
    </submittedName>
</protein>
<dbReference type="CDD" id="cd00038">
    <property type="entry name" value="CAP_ED"/>
    <property type="match status" value="1"/>
</dbReference>
<dbReference type="EMBL" id="JBHSMF010000015">
    <property type="protein sequence ID" value="MFC5500546.1"/>
    <property type="molecule type" value="Genomic_DNA"/>
</dbReference>
<evidence type="ECO:0000256" key="2">
    <source>
        <dbReference type="ARBA" id="ARBA00023125"/>
    </source>
</evidence>
<dbReference type="PANTHER" id="PTHR24567:SF74">
    <property type="entry name" value="HTH-TYPE TRANSCRIPTIONAL REGULATOR ARCR"/>
    <property type="match status" value="1"/>
</dbReference>
<dbReference type="Proteomes" id="UP001596037">
    <property type="component" value="Unassembled WGS sequence"/>
</dbReference>
<comment type="caution">
    <text evidence="7">The sequence shown here is derived from an EMBL/GenBank/DDBJ whole genome shotgun (WGS) entry which is preliminary data.</text>
</comment>
<reference evidence="8" key="1">
    <citation type="journal article" date="2019" name="Int. J. Syst. Evol. Microbiol.">
        <title>The Global Catalogue of Microorganisms (GCM) 10K type strain sequencing project: providing services to taxonomists for standard genome sequencing and annotation.</title>
        <authorList>
            <consortium name="The Broad Institute Genomics Platform"/>
            <consortium name="The Broad Institute Genome Sequencing Center for Infectious Disease"/>
            <person name="Wu L."/>
            <person name="Ma J."/>
        </authorList>
    </citation>
    <scope>NUCLEOTIDE SEQUENCE [LARGE SCALE GENOMIC DNA]</scope>
    <source>
        <strain evidence="8">CCUG 57401</strain>
    </source>
</reference>
<organism evidence="7 8">
    <name type="scientific">Caenimonas terrae</name>
    <dbReference type="NCBI Taxonomy" id="696074"/>
    <lineage>
        <taxon>Bacteria</taxon>
        <taxon>Pseudomonadati</taxon>
        <taxon>Pseudomonadota</taxon>
        <taxon>Betaproteobacteria</taxon>
        <taxon>Burkholderiales</taxon>
        <taxon>Comamonadaceae</taxon>
        <taxon>Caenimonas</taxon>
    </lineage>
</organism>
<gene>
    <name evidence="7" type="ORF">ACFPOE_23590</name>
</gene>
<dbReference type="PROSITE" id="PS51063">
    <property type="entry name" value="HTH_CRP_2"/>
    <property type="match status" value="1"/>
</dbReference>
<proteinExistence type="predicted"/>
<feature type="compositionally biased region" description="Polar residues" evidence="4">
    <location>
        <begin position="239"/>
        <end position="253"/>
    </location>
</feature>
<dbReference type="Gene3D" id="1.10.10.10">
    <property type="entry name" value="Winged helix-like DNA-binding domain superfamily/Winged helix DNA-binding domain"/>
    <property type="match status" value="1"/>
</dbReference>
<evidence type="ECO:0000256" key="1">
    <source>
        <dbReference type="ARBA" id="ARBA00023015"/>
    </source>
</evidence>
<keyword evidence="8" id="KW-1185">Reference proteome</keyword>
<dbReference type="SUPFAM" id="SSF46785">
    <property type="entry name" value="Winged helix' DNA-binding domain"/>
    <property type="match status" value="1"/>
</dbReference>
<name>A0ABW0NKP1_9BURK</name>
<feature type="region of interest" description="Disordered" evidence="4">
    <location>
        <begin position="228"/>
        <end position="253"/>
    </location>
</feature>
<keyword evidence="2" id="KW-0238">DNA-binding</keyword>
<dbReference type="InterPro" id="IPR018490">
    <property type="entry name" value="cNMP-bd_dom_sf"/>
</dbReference>